<evidence type="ECO:0000313" key="2">
    <source>
        <dbReference type="EMBL" id="WAJ24754.1"/>
    </source>
</evidence>
<dbReference type="InterPro" id="IPR007161">
    <property type="entry name" value="DUF364"/>
</dbReference>
<proteinExistence type="predicted"/>
<keyword evidence="3" id="KW-1185">Reference proteome</keyword>
<sequence length="279" mass="32226">MKDLRIALGMIQKNYEIYKEPVPIIKEFVLGHRWFMVSDTNDRLSMSLRVTKEKAFDEHERILKSLIGRPADECVYELIKGSDEELRIIAACLCNLLSKPFNSADRLKDRGIIRTEGRVFDYDVKDKKVGIIGYGLYNEVFLGKCKEFHAFDLRDPKGILSYKIGKETKVYPENIHWHLGENALEHKDILESLDIVVMTGCTIVNNTYQDILRTCKNAKIRGIYGPSAELCPEYLFDLGYNYIFSASVRDKEAFYNSNFAAIPEGMDLSYMDCYELRHT</sequence>
<feature type="domain" description="Putative heavy-metal chelation" evidence="1">
    <location>
        <begin position="182"/>
        <end position="255"/>
    </location>
</feature>
<dbReference type="Pfam" id="PF04016">
    <property type="entry name" value="DUF364"/>
    <property type="match status" value="1"/>
</dbReference>
<protein>
    <submittedName>
        <fullName evidence="2">DUF364 domain-containing protein</fullName>
    </submittedName>
</protein>
<dbReference type="Gene3D" id="3.40.50.11590">
    <property type="match status" value="1"/>
</dbReference>
<dbReference type="Proteomes" id="UP001163115">
    <property type="component" value="Chromosome"/>
</dbReference>
<evidence type="ECO:0000313" key="3">
    <source>
        <dbReference type="Proteomes" id="UP001163115"/>
    </source>
</evidence>
<organism evidence="2 3">
    <name type="scientific">Lacrimispora xylanolytica</name>
    <dbReference type="NCBI Taxonomy" id="29375"/>
    <lineage>
        <taxon>Bacteria</taxon>
        <taxon>Bacillati</taxon>
        <taxon>Bacillota</taxon>
        <taxon>Clostridia</taxon>
        <taxon>Lachnospirales</taxon>
        <taxon>Lachnospiraceae</taxon>
        <taxon>Lacrimispora</taxon>
    </lineage>
</organism>
<dbReference type="EMBL" id="CP113524">
    <property type="protein sequence ID" value="WAJ24754.1"/>
    <property type="molecule type" value="Genomic_DNA"/>
</dbReference>
<dbReference type="RefSeq" id="WP_268115745.1">
    <property type="nucleotide sequence ID" value="NZ_CP113524.1"/>
</dbReference>
<reference evidence="2" key="1">
    <citation type="submission" date="2022-11" db="EMBL/GenBank/DDBJ databases">
        <title>Lacrimispora xylanolytica sy1, complete genome.</title>
        <authorList>
            <person name="Choi S."/>
        </authorList>
    </citation>
    <scope>NUCLEOTIDE SEQUENCE</scope>
    <source>
        <strain evidence="2">Sy1</strain>
    </source>
</reference>
<evidence type="ECO:0000259" key="1">
    <source>
        <dbReference type="Pfam" id="PF04016"/>
    </source>
</evidence>
<dbReference type="SUPFAM" id="SSF159713">
    <property type="entry name" value="Dhaf3308-like"/>
    <property type="match status" value="1"/>
</dbReference>
<accession>A0ABY7AEE4</accession>
<gene>
    <name evidence="2" type="ORF">OW255_04370</name>
</gene>
<name>A0ABY7AEE4_9FIRM</name>